<evidence type="ECO:0000256" key="1">
    <source>
        <dbReference type="ARBA" id="ARBA00001974"/>
    </source>
</evidence>
<dbReference type="RefSeq" id="WP_073391383.1">
    <property type="nucleotide sequence ID" value="NZ_FQVU01000004.1"/>
</dbReference>
<dbReference type="GO" id="GO:0050660">
    <property type="term" value="F:flavin adenine dinucleotide binding"/>
    <property type="evidence" value="ECO:0007669"/>
    <property type="project" value="InterPro"/>
</dbReference>
<accession>A0A1M5PSB9</accession>
<dbReference type="PANTHER" id="PTHR43292">
    <property type="entry name" value="ACYL-COA DEHYDROGENASE"/>
    <property type="match status" value="1"/>
</dbReference>
<dbReference type="OrthoDB" id="4507084at2"/>
<feature type="domain" description="Acyl-CoA dehydrogenase/oxidase N-terminal" evidence="9">
    <location>
        <begin position="11"/>
        <end position="120"/>
    </location>
</feature>
<dbReference type="SUPFAM" id="SSF56645">
    <property type="entry name" value="Acyl-CoA dehydrogenase NM domain-like"/>
    <property type="match status" value="1"/>
</dbReference>
<dbReference type="EMBL" id="FQVU01000004">
    <property type="protein sequence ID" value="SHH04658.1"/>
    <property type="molecule type" value="Genomic_DNA"/>
</dbReference>
<keyword evidence="5 6" id="KW-0560">Oxidoreductase</keyword>
<dbReference type="Pfam" id="PF02771">
    <property type="entry name" value="Acyl-CoA_dh_N"/>
    <property type="match status" value="1"/>
</dbReference>
<dbReference type="Proteomes" id="UP000186132">
    <property type="component" value="Unassembled WGS sequence"/>
</dbReference>
<protein>
    <submittedName>
        <fullName evidence="10">Acyl-CoA dehydrogenase</fullName>
    </submittedName>
</protein>
<dbReference type="Gene3D" id="1.10.540.10">
    <property type="entry name" value="Acyl-CoA dehydrogenase/oxidase, N-terminal domain"/>
    <property type="match status" value="1"/>
</dbReference>
<gene>
    <name evidence="10" type="ORF">SAMN05443575_3179</name>
</gene>
<dbReference type="AlphaFoldDB" id="A0A1M5PSB9"/>
<proteinExistence type="inferred from homology"/>
<dbReference type="Gene3D" id="2.40.110.10">
    <property type="entry name" value="Butyryl-CoA Dehydrogenase, subunit A, domain 2"/>
    <property type="match status" value="1"/>
</dbReference>
<dbReference type="InterPro" id="IPR052161">
    <property type="entry name" value="Mycobact_Acyl-CoA_DH"/>
</dbReference>
<dbReference type="STRING" id="1206085.SAMN05443575_3179"/>
<dbReference type="Pfam" id="PF00441">
    <property type="entry name" value="Acyl-CoA_dh_1"/>
    <property type="match status" value="1"/>
</dbReference>
<evidence type="ECO:0000313" key="10">
    <source>
        <dbReference type="EMBL" id="SHH04658.1"/>
    </source>
</evidence>
<evidence type="ECO:0000313" key="11">
    <source>
        <dbReference type="Proteomes" id="UP000186132"/>
    </source>
</evidence>
<sequence length="383" mass="42739">MDYTTSARGIALRQQLRDLVDTSMPKNFLGAFTSNPRDLDVAQAFCAMLAEHELLTPAWPAEYGGTGSGPWEQAIVREEMWAHFEPRGAQYMGVNWVGPAIMRFGTDAQRREHLSRIANGTVIWCQGFSEPETGSDLASLRTAARPDGDGWRVEGQKVWTSYAGMAQWCFLLARTSTGPTKHHGITVFLVPMDRPGIRVVPIASMLGPHHLNEVFWEGVRVTRDDVLGEVDQGWSIVREALAFERVGIARYARCDRLLNLAPVALKERWDELPASLRQRWAAALVHTRQARLLAYRVIELQETGDVDPADSAAYRIAATGVDQEVAEVLMDMVEQYAVGASDREQLFVRAVDDHWRYAQAATVASGSMEMQRLLLSRSLLGSR</sequence>
<dbReference type="GO" id="GO:0005886">
    <property type="term" value="C:plasma membrane"/>
    <property type="evidence" value="ECO:0007669"/>
    <property type="project" value="TreeGrafter"/>
</dbReference>
<feature type="domain" description="Acyl-CoA oxidase/dehydrogenase middle" evidence="8">
    <location>
        <begin position="125"/>
        <end position="209"/>
    </location>
</feature>
<organism evidence="10 11">
    <name type="scientific">Jatrophihabitans endophyticus</name>
    <dbReference type="NCBI Taxonomy" id="1206085"/>
    <lineage>
        <taxon>Bacteria</taxon>
        <taxon>Bacillati</taxon>
        <taxon>Actinomycetota</taxon>
        <taxon>Actinomycetes</taxon>
        <taxon>Jatrophihabitantales</taxon>
        <taxon>Jatrophihabitantaceae</taxon>
        <taxon>Jatrophihabitans</taxon>
    </lineage>
</organism>
<evidence type="ECO:0000256" key="2">
    <source>
        <dbReference type="ARBA" id="ARBA00009347"/>
    </source>
</evidence>
<evidence type="ECO:0000256" key="5">
    <source>
        <dbReference type="ARBA" id="ARBA00023002"/>
    </source>
</evidence>
<dbReference type="InterPro" id="IPR036250">
    <property type="entry name" value="AcylCo_DH-like_C"/>
</dbReference>
<keyword evidence="4 6" id="KW-0274">FAD</keyword>
<evidence type="ECO:0000259" key="9">
    <source>
        <dbReference type="Pfam" id="PF02771"/>
    </source>
</evidence>
<dbReference type="InterPro" id="IPR009100">
    <property type="entry name" value="AcylCoA_DH/oxidase_NM_dom_sf"/>
</dbReference>
<reference evidence="10 11" key="1">
    <citation type="submission" date="2016-11" db="EMBL/GenBank/DDBJ databases">
        <authorList>
            <person name="Jaros S."/>
            <person name="Januszkiewicz K."/>
            <person name="Wedrychowicz H."/>
        </authorList>
    </citation>
    <scope>NUCLEOTIDE SEQUENCE [LARGE SCALE GENOMIC DNA]</scope>
    <source>
        <strain evidence="10 11">DSM 45627</strain>
    </source>
</reference>
<dbReference type="GO" id="GO:0016627">
    <property type="term" value="F:oxidoreductase activity, acting on the CH-CH group of donors"/>
    <property type="evidence" value="ECO:0007669"/>
    <property type="project" value="InterPro"/>
</dbReference>
<comment type="cofactor">
    <cofactor evidence="1 6">
        <name>FAD</name>
        <dbReference type="ChEBI" id="CHEBI:57692"/>
    </cofactor>
</comment>
<dbReference type="InterPro" id="IPR046373">
    <property type="entry name" value="Acyl-CoA_Oxase/DH_mid-dom_sf"/>
</dbReference>
<evidence type="ECO:0000256" key="3">
    <source>
        <dbReference type="ARBA" id="ARBA00022630"/>
    </source>
</evidence>
<evidence type="ECO:0000256" key="4">
    <source>
        <dbReference type="ARBA" id="ARBA00022827"/>
    </source>
</evidence>
<dbReference type="SUPFAM" id="SSF47203">
    <property type="entry name" value="Acyl-CoA dehydrogenase C-terminal domain-like"/>
    <property type="match status" value="1"/>
</dbReference>
<dbReference type="Pfam" id="PF02770">
    <property type="entry name" value="Acyl-CoA_dh_M"/>
    <property type="match status" value="1"/>
</dbReference>
<feature type="domain" description="Acyl-CoA dehydrogenase/oxidase C-terminal" evidence="7">
    <location>
        <begin position="231"/>
        <end position="380"/>
    </location>
</feature>
<name>A0A1M5PSB9_9ACTN</name>
<dbReference type="InterPro" id="IPR037069">
    <property type="entry name" value="AcylCoA_DH/ox_N_sf"/>
</dbReference>
<dbReference type="PANTHER" id="PTHR43292:SF3">
    <property type="entry name" value="ACYL-COA DEHYDROGENASE FADE29"/>
    <property type="match status" value="1"/>
</dbReference>
<evidence type="ECO:0000259" key="8">
    <source>
        <dbReference type="Pfam" id="PF02770"/>
    </source>
</evidence>
<keyword evidence="3 6" id="KW-0285">Flavoprotein</keyword>
<evidence type="ECO:0000259" key="7">
    <source>
        <dbReference type="Pfam" id="PF00441"/>
    </source>
</evidence>
<dbReference type="InterPro" id="IPR009075">
    <property type="entry name" value="AcylCo_DH/oxidase_C"/>
</dbReference>
<dbReference type="InterPro" id="IPR006091">
    <property type="entry name" value="Acyl-CoA_Oxase/DH_mid-dom"/>
</dbReference>
<dbReference type="InterPro" id="IPR013786">
    <property type="entry name" value="AcylCoA_DH/ox_N"/>
</dbReference>
<keyword evidence="11" id="KW-1185">Reference proteome</keyword>
<comment type="similarity">
    <text evidence="2 6">Belongs to the acyl-CoA dehydrogenase family.</text>
</comment>
<dbReference type="Gene3D" id="1.20.140.10">
    <property type="entry name" value="Butyryl-CoA Dehydrogenase, subunit A, domain 3"/>
    <property type="match status" value="1"/>
</dbReference>
<evidence type="ECO:0000256" key="6">
    <source>
        <dbReference type="RuleBase" id="RU362125"/>
    </source>
</evidence>